<proteinExistence type="predicted"/>
<keyword evidence="3" id="KW-0223">Dioxygenase</keyword>
<dbReference type="InterPro" id="IPR044862">
    <property type="entry name" value="Pro_4_hyd_alph_FE2OG_OXY"/>
</dbReference>
<name>A0ABV8AJ49_9FLAO</name>
<dbReference type="EMBL" id="JBHSAT010000020">
    <property type="protein sequence ID" value="MFC3877792.1"/>
    <property type="molecule type" value="Genomic_DNA"/>
</dbReference>
<dbReference type="Proteomes" id="UP001595812">
    <property type="component" value="Unassembled WGS sequence"/>
</dbReference>
<evidence type="ECO:0000313" key="7">
    <source>
        <dbReference type="EMBL" id="MFC3877792.1"/>
    </source>
</evidence>
<evidence type="ECO:0000256" key="1">
    <source>
        <dbReference type="ARBA" id="ARBA00001961"/>
    </source>
</evidence>
<evidence type="ECO:0000313" key="8">
    <source>
        <dbReference type="Proteomes" id="UP001595812"/>
    </source>
</evidence>
<dbReference type="Gene3D" id="2.60.120.620">
    <property type="entry name" value="q2cbj1_9rhob like domain"/>
    <property type="match status" value="1"/>
</dbReference>
<dbReference type="PANTHER" id="PTHR10869:SF236">
    <property type="entry name" value="PROLYL 4-HYDROXYLASE ALPHA SUBUNIT DOMAIN-CONTAINING PROTEIN"/>
    <property type="match status" value="1"/>
</dbReference>
<dbReference type="SMART" id="SM00702">
    <property type="entry name" value="P4Hc"/>
    <property type="match status" value="1"/>
</dbReference>
<evidence type="ECO:0000256" key="5">
    <source>
        <dbReference type="ARBA" id="ARBA00023004"/>
    </source>
</evidence>
<feature type="domain" description="Prolyl 4-hydroxylase alpha subunit" evidence="6">
    <location>
        <begin position="8"/>
        <end position="177"/>
    </location>
</feature>
<organism evidence="7 8">
    <name type="scientific">Winogradskyella maritima</name>
    <dbReference type="NCBI Taxonomy" id="1517766"/>
    <lineage>
        <taxon>Bacteria</taxon>
        <taxon>Pseudomonadati</taxon>
        <taxon>Bacteroidota</taxon>
        <taxon>Flavobacteriia</taxon>
        <taxon>Flavobacteriales</taxon>
        <taxon>Flavobacteriaceae</taxon>
        <taxon>Winogradskyella</taxon>
    </lineage>
</organism>
<gene>
    <name evidence="7" type="ORF">ACFOSX_11205</name>
</gene>
<comment type="caution">
    <text evidence="7">The sequence shown here is derived from an EMBL/GenBank/DDBJ whole genome shotgun (WGS) entry which is preliminary data.</text>
</comment>
<evidence type="ECO:0000256" key="2">
    <source>
        <dbReference type="ARBA" id="ARBA00022723"/>
    </source>
</evidence>
<dbReference type="InterPro" id="IPR045054">
    <property type="entry name" value="P4HA-like"/>
</dbReference>
<keyword evidence="4" id="KW-0560">Oxidoreductase</keyword>
<sequence>MKVQHLTDSIWIIENFLTQTECDELIIFSEQKGYEEATVSLKSGAKMMKGVRNNYRLIHSDPNLAEKYWKKLNQFCPKKIEDNNAVGLNEQFRFYKYESEQRFKKHIDGRFKRNELEESRITFMIYLNDDYIGGETKFNDVTINPKTGTALCFIHEQKHEGAPVSEGEKFVLRSDIMYRKITNAQQSTVVENK</sequence>
<keyword evidence="8" id="KW-1185">Reference proteome</keyword>
<accession>A0ABV8AJ49</accession>
<dbReference type="RefSeq" id="WP_386100886.1">
    <property type="nucleotide sequence ID" value="NZ_JBHSAT010000020.1"/>
</dbReference>
<dbReference type="InterPro" id="IPR006620">
    <property type="entry name" value="Pro_4_hyd_alph"/>
</dbReference>
<keyword evidence="2" id="KW-0479">Metal-binding</keyword>
<dbReference type="Pfam" id="PF13640">
    <property type="entry name" value="2OG-FeII_Oxy_3"/>
    <property type="match status" value="1"/>
</dbReference>
<evidence type="ECO:0000256" key="4">
    <source>
        <dbReference type="ARBA" id="ARBA00023002"/>
    </source>
</evidence>
<evidence type="ECO:0000259" key="6">
    <source>
        <dbReference type="SMART" id="SM00702"/>
    </source>
</evidence>
<dbReference type="PANTHER" id="PTHR10869">
    <property type="entry name" value="PROLYL 4-HYDROXYLASE ALPHA SUBUNIT"/>
    <property type="match status" value="1"/>
</dbReference>
<comment type="cofactor">
    <cofactor evidence="1">
        <name>L-ascorbate</name>
        <dbReference type="ChEBI" id="CHEBI:38290"/>
    </cofactor>
</comment>
<evidence type="ECO:0000256" key="3">
    <source>
        <dbReference type="ARBA" id="ARBA00022964"/>
    </source>
</evidence>
<reference evidence="8" key="1">
    <citation type="journal article" date="2019" name="Int. J. Syst. Evol. Microbiol.">
        <title>The Global Catalogue of Microorganisms (GCM) 10K type strain sequencing project: providing services to taxonomists for standard genome sequencing and annotation.</title>
        <authorList>
            <consortium name="The Broad Institute Genomics Platform"/>
            <consortium name="The Broad Institute Genome Sequencing Center for Infectious Disease"/>
            <person name="Wu L."/>
            <person name="Ma J."/>
        </authorList>
    </citation>
    <scope>NUCLEOTIDE SEQUENCE [LARGE SCALE GENOMIC DNA]</scope>
    <source>
        <strain evidence="8">CECT 8979</strain>
    </source>
</reference>
<protein>
    <submittedName>
        <fullName evidence="7">2OG-Fe(II) oxygenase</fullName>
    </submittedName>
</protein>
<keyword evidence="5" id="KW-0408">Iron</keyword>